<dbReference type="InterPro" id="IPR044925">
    <property type="entry name" value="His-Me_finger_sf"/>
</dbReference>
<reference evidence="3 4" key="1">
    <citation type="submission" date="2020-06" db="EMBL/GenBank/DDBJ databases">
        <title>Genome mining for natural products.</title>
        <authorList>
            <person name="Zhang B."/>
            <person name="Shi J."/>
            <person name="Ge H."/>
        </authorList>
    </citation>
    <scope>NUCLEOTIDE SEQUENCE [LARGE SCALE GENOMIC DNA]</scope>
    <source>
        <strain evidence="3 4">NA00687</strain>
    </source>
</reference>
<evidence type="ECO:0000313" key="3">
    <source>
        <dbReference type="EMBL" id="QKW51694.1"/>
    </source>
</evidence>
<dbReference type="EMBL" id="CP054929">
    <property type="protein sequence ID" value="QKW51694.1"/>
    <property type="molecule type" value="Genomic_DNA"/>
</dbReference>
<feature type="domain" description="HNH nuclease" evidence="2">
    <location>
        <begin position="43"/>
        <end position="86"/>
    </location>
</feature>
<dbReference type="Pfam" id="PF13392">
    <property type="entry name" value="HNH_3"/>
    <property type="match status" value="1"/>
</dbReference>
<keyword evidence="3" id="KW-0540">Nuclease</keyword>
<dbReference type="Gene3D" id="3.90.75.10">
    <property type="entry name" value="Homing Intron 3 (I-ppo) Encoded Endonuclease, Chain A"/>
    <property type="match status" value="1"/>
</dbReference>
<feature type="compositionally biased region" description="Basic residues" evidence="1">
    <location>
        <begin position="125"/>
        <end position="139"/>
    </location>
</feature>
<sequence>MPAKWADRFLAYVTDAPGGCWQWTGYLMPNGYARITVDGERQYAHRLSYEVFVASIPDGLVIDHLCRNRGCVNPSHLDAVTQRVNVLRGESHAAARAQQVACIRGHPFDTANTYVAGNGTRKSRRCRAAARDRARRRQGVTRVPA</sequence>
<keyword evidence="3" id="KW-0378">Hydrolase</keyword>
<dbReference type="GO" id="GO:0004519">
    <property type="term" value="F:endonuclease activity"/>
    <property type="evidence" value="ECO:0007669"/>
    <property type="project" value="UniProtKB-KW"/>
</dbReference>
<dbReference type="InterPro" id="IPR044930">
    <property type="entry name" value="Homing_endonuclease_His-Me"/>
</dbReference>
<keyword evidence="3" id="KW-0255">Endonuclease</keyword>
<evidence type="ECO:0000256" key="1">
    <source>
        <dbReference type="SAM" id="MobiDB-lite"/>
    </source>
</evidence>
<dbReference type="InterPro" id="IPR003615">
    <property type="entry name" value="HNH_nuc"/>
</dbReference>
<dbReference type="AlphaFoldDB" id="A0A7H8NB92"/>
<dbReference type="RefSeq" id="WP_176163411.1">
    <property type="nucleotide sequence ID" value="NZ_CP054929.1"/>
</dbReference>
<evidence type="ECO:0000259" key="2">
    <source>
        <dbReference type="Pfam" id="PF13392"/>
    </source>
</evidence>
<keyword evidence="4" id="KW-1185">Reference proteome</keyword>
<organism evidence="3 4">
    <name type="scientific">Streptomyces buecherae</name>
    <dbReference type="NCBI Taxonomy" id="2763006"/>
    <lineage>
        <taxon>Bacteria</taxon>
        <taxon>Bacillati</taxon>
        <taxon>Actinomycetota</taxon>
        <taxon>Actinomycetes</taxon>
        <taxon>Kitasatosporales</taxon>
        <taxon>Streptomycetaceae</taxon>
        <taxon>Streptomyces</taxon>
    </lineage>
</organism>
<accession>A0A7H8NB92</accession>
<feature type="region of interest" description="Disordered" evidence="1">
    <location>
        <begin position="125"/>
        <end position="145"/>
    </location>
</feature>
<dbReference type="SUPFAM" id="SSF54060">
    <property type="entry name" value="His-Me finger endonucleases"/>
    <property type="match status" value="1"/>
</dbReference>
<protein>
    <submittedName>
        <fullName evidence="3">HNH endonuclease</fullName>
    </submittedName>
</protein>
<evidence type="ECO:0000313" key="4">
    <source>
        <dbReference type="Proteomes" id="UP000509303"/>
    </source>
</evidence>
<name>A0A7H8NB92_9ACTN</name>
<gene>
    <name evidence="3" type="ORF">HUT08_21635</name>
</gene>
<dbReference type="Proteomes" id="UP000509303">
    <property type="component" value="Chromosome"/>
</dbReference>
<proteinExistence type="predicted"/>